<dbReference type="InParanoid" id="B8CD09"/>
<sequence>MWRTKSSADRPTGVSTLNTMAATGFAQQHTQTLFQRWRQFYSLPNKPSEYFISVDHHKIWRRHLAWSLRDGDGLRNAVTSRFASNMVFMSLLLGTEIGVLFSPSRPANSFREALDEEKYESVNFWAGIVLCISIGMTLSTLVANFTAWAIIGAVSPQNSHAILRSSIGLYAAQLPARLVVLSIYCFVVWIMLFIFVLLPNPHWSWAIALFPIVLISHIVVVYSSFGRLVMYTKAMRKDHIFGSEEEDSMTPKRLFEELLKRAEIEKKKNAPLPLYYRRKSEIQKQLSQMRNDEHFIDAGFESQNVTSYLNKILEQPDDIVGRTSSASVSVSTPLELPDFGGEDEETPRDSTTFLNTLREGGSTTQHTQVPSLVFRSGVDFTVGLDDSPTGVHPLRIDKPHHGHHHHHRAGPHHRRESSGVALQRSSVPQSPAV</sequence>
<reference evidence="3 4" key="2">
    <citation type="journal article" date="2008" name="Nature">
        <title>The Phaeodactylum genome reveals the evolutionary history of diatom genomes.</title>
        <authorList>
            <person name="Bowler C."/>
            <person name="Allen A.E."/>
            <person name="Badger J.H."/>
            <person name="Grimwood J."/>
            <person name="Jabbari K."/>
            <person name="Kuo A."/>
            <person name="Maheswari U."/>
            <person name="Martens C."/>
            <person name="Maumus F."/>
            <person name="Otillar R.P."/>
            <person name="Rayko E."/>
            <person name="Salamov A."/>
            <person name="Vandepoele K."/>
            <person name="Beszteri B."/>
            <person name="Gruber A."/>
            <person name="Heijde M."/>
            <person name="Katinka M."/>
            <person name="Mock T."/>
            <person name="Valentin K."/>
            <person name="Verret F."/>
            <person name="Berges J.A."/>
            <person name="Brownlee C."/>
            <person name="Cadoret J.P."/>
            <person name="Chiovitti A."/>
            <person name="Choi C.J."/>
            <person name="Coesel S."/>
            <person name="De Martino A."/>
            <person name="Detter J.C."/>
            <person name="Durkin C."/>
            <person name="Falciatore A."/>
            <person name="Fournet J."/>
            <person name="Haruta M."/>
            <person name="Huysman M.J."/>
            <person name="Jenkins B.D."/>
            <person name="Jiroutova K."/>
            <person name="Jorgensen R.E."/>
            <person name="Joubert Y."/>
            <person name="Kaplan A."/>
            <person name="Kroger N."/>
            <person name="Kroth P.G."/>
            <person name="La Roche J."/>
            <person name="Lindquist E."/>
            <person name="Lommer M."/>
            <person name="Martin-Jezequel V."/>
            <person name="Lopez P.J."/>
            <person name="Lucas S."/>
            <person name="Mangogna M."/>
            <person name="McGinnis K."/>
            <person name="Medlin L.K."/>
            <person name="Montsant A."/>
            <person name="Oudot-Le Secq M.P."/>
            <person name="Napoli C."/>
            <person name="Obornik M."/>
            <person name="Parker M.S."/>
            <person name="Petit J.L."/>
            <person name="Porcel B.M."/>
            <person name="Poulsen N."/>
            <person name="Robison M."/>
            <person name="Rychlewski L."/>
            <person name="Rynearson T.A."/>
            <person name="Schmutz J."/>
            <person name="Shapiro H."/>
            <person name="Siaut M."/>
            <person name="Stanley M."/>
            <person name="Sussman M.R."/>
            <person name="Taylor A.R."/>
            <person name="Vardi A."/>
            <person name="von Dassow P."/>
            <person name="Vyverman W."/>
            <person name="Willis A."/>
            <person name="Wyrwicz L.S."/>
            <person name="Rokhsar D.S."/>
            <person name="Weissenbach J."/>
            <person name="Armbrust E.V."/>
            <person name="Green B.R."/>
            <person name="Van de Peer Y."/>
            <person name="Grigoriev I.V."/>
        </authorList>
    </citation>
    <scope>NUCLEOTIDE SEQUENCE [LARGE SCALE GENOMIC DNA]</scope>
    <source>
        <strain evidence="3 4">CCMP1335</strain>
    </source>
</reference>
<accession>B8CD09</accession>
<dbReference type="PaxDb" id="35128-Thaps10037"/>
<dbReference type="EMBL" id="CM000650">
    <property type="protein sequence ID" value="EED88525.1"/>
    <property type="molecule type" value="Genomic_DNA"/>
</dbReference>
<feature type="transmembrane region" description="Helical" evidence="2">
    <location>
        <begin position="203"/>
        <end position="225"/>
    </location>
</feature>
<organism evidence="3 4">
    <name type="scientific">Thalassiosira pseudonana</name>
    <name type="common">Marine diatom</name>
    <name type="synonym">Cyclotella nana</name>
    <dbReference type="NCBI Taxonomy" id="35128"/>
    <lineage>
        <taxon>Eukaryota</taxon>
        <taxon>Sar</taxon>
        <taxon>Stramenopiles</taxon>
        <taxon>Ochrophyta</taxon>
        <taxon>Bacillariophyta</taxon>
        <taxon>Coscinodiscophyceae</taxon>
        <taxon>Thalassiosirophycidae</taxon>
        <taxon>Thalassiosirales</taxon>
        <taxon>Thalassiosiraceae</taxon>
        <taxon>Thalassiosira</taxon>
    </lineage>
</organism>
<evidence type="ECO:0000313" key="3">
    <source>
        <dbReference type="EMBL" id="EED88525.1"/>
    </source>
</evidence>
<evidence type="ECO:0000256" key="1">
    <source>
        <dbReference type="SAM" id="MobiDB-lite"/>
    </source>
</evidence>
<dbReference type="HOGENOM" id="CLU_633866_0_0_1"/>
<feature type="region of interest" description="Disordered" evidence="1">
    <location>
        <begin position="324"/>
        <end position="349"/>
    </location>
</feature>
<dbReference type="GeneID" id="7441867"/>
<feature type="transmembrane region" description="Helical" evidence="2">
    <location>
        <begin position="176"/>
        <end position="197"/>
    </location>
</feature>
<feature type="compositionally biased region" description="Basic residues" evidence="1">
    <location>
        <begin position="400"/>
        <end position="415"/>
    </location>
</feature>
<evidence type="ECO:0000256" key="2">
    <source>
        <dbReference type="SAM" id="Phobius"/>
    </source>
</evidence>
<dbReference type="AlphaFoldDB" id="B8CD09"/>
<keyword evidence="2" id="KW-0812">Transmembrane</keyword>
<name>B8CD09_THAPS</name>
<dbReference type="Proteomes" id="UP000001449">
    <property type="component" value="Chromosome 15"/>
</dbReference>
<feature type="region of interest" description="Disordered" evidence="1">
    <location>
        <begin position="396"/>
        <end position="433"/>
    </location>
</feature>
<dbReference type="OMA" id="NESFHAN"/>
<dbReference type="RefSeq" id="XP_002294170.1">
    <property type="nucleotide sequence ID" value="XM_002294134.1"/>
</dbReference>
<reference evidence="3 4" key="1">
    <citation type="journal article" date="2004" name="Science">
        <title>The genome of the diatom Thalassiosira pseudonana: ecology, evolution, and metabolism.</title>
        <authorList>
            <person name="Armbrust E.V."/>
            <person name="Berges J.A."/>
            <person name="Bowler C."/>
            <person name="Green B.R."/>
            <person name="Martinez D."/>
            <person name="Putnam N.H."/>
            <person name="Zhou S."/>
            <person name="Allen A.E."/>
            <person name="Apt K.E."/>
            <person name="Bechner M."/>
            <person name="Brzezinski M.A."/>
            <person name="Chaal B.K."/>
            <person name="Chiovitti A."/>
            <person name="Davis A.K."/>
            <person name="Demarest M.S."/>
            <person name="Detter J.C."/>
            <person name="Glavina T."/>
            <person name="Goodstein D."/>
            <person name="Hadi M.Z."/>
            <person name="Hellsten U."/>
            <person name="Hildebrand M."/>
            <person name="Jenkins B.D."/>
            <person name="Jurka J."/>
            <person name="Kapitonov V.V."/>
            <person name="Kroger N."/>
            <person name="Lau W.W."/>
            <person name="Lane T.W."/>
            <person name="Larimer F.W."/>
            <person name="Lippmeier J.C."/>
            <person name="Lucas S."/>
            <person name="Medina M."/>
            <person name="Montsant A."/>
            <person name="Obornik M."/>
            <person name="Parker M.S."/>
            <person name="Palenik B."/>
            <person name="Pazour G.J."/>
            <person name="Richardson P.M."/>
            <person name="Rynearson T.A."/>
            <person name="Saito M.A."/>
            <person name="Schwartz D.C."/>
            <person name="Thamatrakoln K."/>
            <person name="Valentin K."/>
            <person name="Vardi A."/>
            <person name="Wilkerson F.P."/>
            <person name="Rokhsar D.S."/>
        </authorList>
    </citation>
    <scope>NUCLEOTIDE SEQUENCE [LARGE SCALE GENOMIC DNA]</scope>
    <source>
        <strain evidence="3 4">CCMP1335</strain>
    </source>
</reference>
<feature type="compositionally biased region" description="Polar residues" evidence="1">
    <location>
        <begin position="423"/>
        <end position="433"/>
    </location>
</feature>
<feature type="transmembrane region" description="Helical" evidence="2">
    <location>
        <begin position="82"/>
        <end position="102"/>
    </location>
</feature>
<protein>
    <submittedName>
        <fullName evidence="3">Uncharacterized protein</fullName>
    </submittedName>
</protein>
<feature type="transmembrane region" description="Helical" evidence="2">
    <location>
        <begin position="122"/>
        <end position="155"/>
    </location>
</feature>
<evidence type="ECO:0000313" key="4">
    <source>
        <dbReference type="Proteomes" id="UP000001449"/>
    </source>
</evidence>
<keyword evidence="4" id="KW-1185">Reference proteome</keyword>
<dbReference type="KEGG" id="tps:THAPSDRAFT_10037"/>
<keyword evidence="2" id="KW-1133">Transmembrane helix</keyword>
<keyword evidence="2" id="KW-0472">Membrane</keyword>
<gene>
    <name evidence="3" type="ORF">THAPSDRAFT_10037</name>
</gene>
<proteinExistence type="predicted"/>
<dbReference type="eggNOG" id="ENOG502SC0C">
    <property type="taxonomic scope" value="Eukaryota"/>
</dbReference>